<dbReference type="Gene3D" id="3.30.420.10">
    <property type="entry name" value="Ribonuclease H-like superfamily/Ribonuclease H"/>
    <property type="match status" value="1"/>
</dbReference>
<dbReference type="InterPro" id="IPR036397">
    <property type="entry name" value="RNaseH_sf"/>
</dbReference>
<gene>
    <name evidence="2" type="primary">PNLDC1_1</name>
    <name evidence="2" type="ORF">OS493_004281</name>
</gene>
<dbReference type="SUPFAM" id="SSF53098">
    <property type="entry name" value="Ribonuclease H-like"/>
    <property type="match status" value="1"/>
</dbReference>
<reference evidence="2" key="1">
    <citation type="submission" date="2023-01" db="EMBL/GenBank/DDBJ databases">
        <title>Genome assembly of the deep-sea coral Lophelia pertusa.</title>
        <authorList>
            <person name="Herrera S."/>
            <person name="Cordes E."/>
        </authorList>
    </citation>
    <scope>NUCLEOTIDE SEQUENCE</scope>
    <source>
        <strain evidence="2">USNM1676648</strain>
        <tissue evidence="2">Polyp</tissue>
    </source>
</reference>
<comment type="similarity">
    <text evidence="1">Belongs to the CAF1 family.</text>
</comment>
<evidence type="ECO:0000313" key="2">
    <source>
        <dbReference type="EMBL" id="KAJ7387300.1"/>
    </source>
</evidence>
<dbReference type="GO" id="GO:0000289">
    <property type="term" value="P:nuclear-transcribed mRNA poly(A) tail shortening"/>
    <property type="evidence" value="ECO:0007669"/>
    <property type="project" value="TreeGrafter"/>
</dbReference>
<accession>A0A9X0D566</accession>
<dbReference type="EMBL" id="MU825874">
    <property type="protein sequence ID" value="KAJ7387300.1"/>
    <property type="molecule type" value="Genomic_DNA"/>
</dbReference>
<keyword evidence="2" id="KW-0378">Hydrolase</keyword>
<evidence type="ECO:0000313" key="3">
    <source>
        <dbReference type="Proteomes" id="UP001163046"/>
    </source>
</evidence>
<dbReference type="Proteomes" id="UP001163046">
    <property type="component" value="Unassembled WGS sequence"/>
</dbReference>
<organism evidence="2 3">
    <name type="scientific">Desmophyllum pertusum</name>
    <dbReference type="NCBI Taxonomy" id="174260"/>
    <lineage>
        <taxon>Eukaryota</taxon>
        <taxon>Metazoa</taxon>
        <taxon>Cnidaria</taxon>
        <taxon>Anthozoa</taxon>
        <taxon>Hexacorallia</taxon>
        <taxon>Scleractinia</taxon>
        <taxon>Caryophylliina</taxon>
        <taxon>Caryophylliidae</taxon>
        <taxon>Desmophyllum</taxon>
    </lineage>
</organism>
<dbReference type="GO" id="GO:0005634">
    <property type="term" value="C:nucleus"/>
    <property type="evidence" value="ECO:0007669"/>
    <property type="project" value="TreeGrafter"/>
</dbReference>
<dbReference type="GO" id="GO:1990431">
    <property type="term" value="P:priRNA 3'-end processing"/>
    <property type="evidence" value="ECO:0007669"/>
    <property type="project" value="TreeGrafter"/>
</dbReference>
<name>A0A9X0D566_9CNID</name>
<dbReference type="PANTHER" id="PTHR15092:SF22">
    <property type="entry name" value="POLY(A)-SPECIFIC RIBONUCLEASE PNLDC1"/>
    <property type="match status" value="1"/>
</dbReference>
<dbReference type="EC" id="3.1.13.4" evidence="2"/>
<dbReference type="Pfam" id="PF04857">
    <property type="entry name" value="CAF1"/>
    <property type="match status" value="1"/>
</dbReference>
<comment type="caution">
    <text evidence="2">The sequence shown here is derived from an EMBL/GenBank/DDBJ whole genome shotgun (WGS) entry which is preliminary data.</text>
</comment>
<dbReference type="GO" id="GO:1990432">
    <property type="term" value="P:siRNA 3'-end processing"/>
    <property type="evidence" value="ECO:0007669"/>
    <property type="project" value="TreeGrafter"/>
</dbReference>
<dbReference type="GO" id="GO:0003723">
    <property type="term" value="F:RNA binding"/>
    <property type="evidence" value="ECO:0007669"/>
    <property type="project" value="TreeGrafter"/>
</dbReference>
<sequence length="247" mass="28323">MVEVVRNNFEDLFPEIKEAIEQSAFVAIDTEFTGLYTTDSSQPSLFDDPETRYKKLKKTASQFLISQFGLTAFIQSEKDSNQYVAHTYNFFLYPQSFGPLDVRWLSQASSLEFLCQHNFDFNKFIYNGIPFLNNDQVALLQKYHTNGDLYTSFQSQTLRIIDEDVLDRCEKLEEWVSSAQNGDEIEFNLGSSMIRNAMANAERIDQDQEDVKRRSMDHIISYSMESNVGVPKTDSTAMCIGKPTGLL</sequence>
<dbReference type="PANTHER" id="PTHR15092">
    <property type="entry name" value="POLY A -SPECIFIC RIBONUCLEASE/TARGET OF EGR1, MEMBER 1"/>
    <property type="match status" value="1"/>
</dbReference>
<dbReference type="InterPro" id="IPR006941">
    <property type="entry name" value="RNase_CAF1"/>
</dbReference>
<dbReference type="InterPro" id="IPR051181">
    <property type="entry name" value="CAF1_poly(A)_ribonucleases"/>
</dbReference>
<dbReference type="InterPro" id="IPR012337">
    <property type="entry name" value="RNaseH-like_sf"/>
</dbReference>
<dbReference type="GO" id="GO:0004535">
    <property type="term" value="F:poly(A)-specific ribonuclease activity"/>
    <property type="evidence" value="ECO:0007669"/>
    <property type="project" value="UniProtKB-EC"/>
</dbReference>
<evidence type="ECO:0000256" key="1">
    <source>
        <dbReference type="ARBA" id="ARBA00008372"/>
    </source>
</evidence>
<dbReference type="OrthoDB" id="414075at2759"/>
<proteinExistence type="inferred from homology"/>
<protein>
    <submittedName>
        <fullName evidence="2">Poly(A)-specific ribonuclease pnldc1</fullName>
        <ecNumber evidence="2">3.1.13.4</ecNumber>
    </submittedName>
</protein>
<keyword evidence="3" id="KW-1185">Reference proteome</keyword>
<dbReference type="GO" id="GO:0005783">
    <property type="term" value="C:endoplasmic reticulum"/>
    <property type="evidence" value="ECO:0007669"/>
    <property type="project" value="TreeGrafter"/>
</dbReference>
<dbReference type="AlphaFoldDB" id="A0A9X0D566"/>